<feature type="transmembrane region" description="Helical" evidence="1">
    <location>
        <begin position="12"/>
        <end position="30"/>
    </location>
</feature>
<dbReference type="AlphaFoldDB" id="A0A371GA70"/>
<organism evidence="2 3">
    <name type="scientific">Mucuna pruriens</name>
    <name type="common">Velvet bean</name>
    <name type="synonym">Dolichos pruriens</name>
    <dbReference type="NCBI Taxonomy" id="157652"/>
    <lineage>
        <taxon>Eukaryota</taxon>
        <taxon>Viridiplantae</taxon>
        <taxon>Streptophyta</taxon>
        <taxon>Embryophyta</taxon>
        <taxon>Tracheophyta</taxon>
        <taxon>Spermatophyta</taxon>
        <taxon>Magnoliopsida</taxon>
        <taxon>eudicotyledons</taxon>
        <taxon>Gunneridae</taxon>
        <taxon>Pentapetalae</taxon>
        <taxon>rosids</taxon>
        <taxon>fabids</taxon>
        <taxon>Fabales</taxon>
        <taxon>Fabaceae</taxon>
        <taxon>Papilionoideae</taxon>
        <taxon>50 kb inversion clade</taxon>
        <taxon>NPAAA clade</taxon>
        <taxon>indigoferoid/millettioid clade</taxon>
        <taxon>Phaseoleae</taxon>
        <taxon>Mucuna</taxon>
    </lineage>
</organism>
<keyword evidence="3" id="KW-1185">Reference proteome</keyword>
<evidence type="ECO:0000256" key="1">
    <source>
        <dbReference type="SAM" id="Phobius"/>
    </source>
</evidence>
<accession>A0A371GA70</accession>
<feature type="non-terminal residue" evidence="2">
    <location>
        <position position="1"/>
    </location>
</feature>
<dbReference type="EMBL" id="QJKJ01006278">
    <property type="protein sequence ID" value="RDX87243.1"/>
    <property type="molecule type" value="Genomic_DNA"/>
</dbReference>
<dbReference type="OrthoDB" id="686606at2759"/>
<proteinExistence type="predicted"/>
<evidence type="ECO:0000313" key="3">
    <source>
        <dbReference type="Proteomes" id="UP000257109"/>
    </source>
</evidence>
<gene>
    <name evidence="2" type="ORF">CR513_31304</name>
</gene>
<name>A0A371GA70_MUCPR</name>
<keyword evidence="1" id="KW-0472">Membrane</keyword>
<evidence type="ECO:0008006" key="4">
    <source>
        <dbReference type="Google" id="ProtNLM"/>
    </source>
</evidence>
<keyword evidence="1" id="KW-0812">Transmembrane</keyword>
<dbReference type="PANTHER" id="PTHR32108">
    <property type="entry name" value="DNA-DIRECTED RNA POLYMERASE SUBUNIT ALPHA"/>
    <property type="match status" value="1"/>
</dbReference>
<protein>
    <recommendedName>
        <fullName evidence="4">Retrotransposon gag domain-containing protein</fullName>
    </recommendedName>
</protein>
<dbReference type="PANTHER" id="PTHR32108:SF9">
    <property type="entry name" value="REVERSE TRANSCRIPTASE RNASE H-LIKE DOMAIN-CONTAINING PROTEIN"/>
    <property type="match status" value="1"/>
</dbReference>
<dbReference type="Proteomes" id="UP000257109">
    <property type="component" value="Unassembled WGS sequence"/>
</dbReference>
<reference evidence="2" key="1">
    <citation type="submission" date="2018-05" db="EMBL/GenBank/DDBJ databases">
        <title>Draft genome of Mucuna pruriens seed.</title>
        <authorList>
            <person name="Nnadi N.E."/>
            <person name="Vos R."/>
            <person name="Hasami M.H."/>
            <person name="Devisetty U.K."/>
            <person name="Aguiy J.C."/>
        </authorList>
    </citation>
    <scope>NUCLEOTIDE SEQUENCE [LARGE SCALE GENOMIC DNA]</scope>
    <source>
        <strain evidence="2">JCA_2017</strain>
    </source>
</reference>
<comment type="caution">
    <text evidence="2">The sequence shown here is derived from an EMBL/GenBank/DDBJ whole genome shotgun (WGS) entry which is preliminary data.</text>
</comment>
<keyword evidence="1" id="KW-1133">Transmembrane helix</keyword>
<evidence type="ECO:0000313" key="2">
    <source>
        <dbReference type="EMBL" id="RDX87243.1"/>
    </source>
</evidence>
<sequence length="140" mass="15956">MALHAHDNALLIHFFQESLIGVALGWYLGLNMDMAPNRSQLQNMAKGERETFKGYAKHWRELAACIQPPLSKKEIATMFIDTLYSLFYEKMVGNVASNFLDLVLIGERIEVGMKTRRIVLKAVISHPYESPDLEEEEEAT</sequence>